<dbReference type="Proteomes" id="UP000244336">
    <property type="component" value="Chromosome 5"/>
</dbReference>
<reference evidence="1 2" key="1">
    <citation type="submission" date="2018-04" db="EMBL/GenBank/DDBJ databases">
        <title>WGS assembly of Panicum hallii var. hallii HAL2.</title>
        <authorList>
            <person name="Lovell J."/>
            <person name="Jenkins J."/>
            <person name="Lowry D."/>
            <person name="Mamidi S."/>
            <person name="Sreedasyam A."/>
            <person name="Weng X."/>
            <person name="Barry K."/>
            <person name="Bonette J."/>
            <person name="Campitelli B."/>
            <person name="Daum C."/>
            <person name="Gordon S."/>
            <person name="Gould B."/>
            <person name="Lipzen A."/>
            <person name="MacQueen A."/>
            <person name="Palacio-Mejia J."/>
            <person name="Plott C."/>
            <person name="Shakirov E."/>
            <person name="Shu S."/>
            <person name="Yoshinaga Y."/>
            <person name="Zane M."/>
            <person name="Rokhsar D."/>
            <person name="Grimwood J."/>
            <person name="Schmutz J."/>
            <person name="Juenger T."/>
        </authorList>
    </citation>
    <scope>NUCLEOTIDE SEQUENCE [LARGE SCALE GENOMIC DNA]</scope>
    <source>
        <strain evidence="2">cv. HAL2</strain>
    </source>
</reference>
<organism evidence="1 2">
    <name type="scientific">Panicum hallii var. hallii</name>
    <dbReference type="NCBI Taxonomy" id="1504633"/>
    <lineage>
        <taxon>Eukaryota</taxon>
        <taxon>Viridiplantae</taxon>
        <taxon>Streptophyta</taxon>
        <taxon>Embryophyta</taxon>
        <taxon>Tracheophyta</taxon>
        <taxon>Spermatophyta</taxon>
        <taxon>Magnoliopsida</taxon>
        <taxon>Liliopsida</taxon>
        <taxon>Poales</taxon>
        <taxon>Poaceae</taxon>
        <taxon>PACMAD clade</taxon>
        <taxon>Panicoideae</taxon>
        <taxon>Panicodae</taxon>
        <taxon>Paniceae</taxon>
        <taxon>Panicinae</taxon>
        <taxon>Panicum</taxon>
        <taxon>Panicum sect. Panicum</taxon>
    </lineage>
</organism>
<gene>
    <name evidence="1" type="ORF">GQ55_5G285000</name>
</gene>
<accession>A0A2T7DL48</accession>
<name>A0A2T7DL48_9POAL</name>
<evidence type="ECO:0000313" key="1">
    <source>
        <dbReference type="EMBL" id="PUZ56305.1"/>
    </source>
</evidence>
<dbReference type="AlphaFoldDB" id="A0A2T7DL48"/>
<sequence length="60" mass="7290">MCFWGNTQCNRMQEAMEKRLLAWSWRNKKQLLQFQQHKINPVLEEWCDKLKLSALHKSGK</sequence>
<dbReference type="EMBL" id="CM009753">
    <property type="protein sequence ID" value="PUZ56305.1"/>
    <property type="molecule type" value="Genomic_DNA"/>
</dbReference>
<proteinExistence type="predicted"/>
<dbReference type="Gramene" id="PUZ56305">
    <property type="protein sequence ID" value="PUZ56305"/>
    <property type="gene ID" value="GQ55_5G285000"/>
</dbReference>
<evidence type="ECO:0000313" key="2">
    <source>
        <dbReference type="Proteomes" id="UP000244336"/>
    </source>
</evidence>
<keyword evidence="2" id="KW-1185">Reference proteome</keyword>
<protein>
    <submittedName>
        <fullName evidence="1">Uncharacterized protein</fullName>
    </submittedName>
</protein>